<proteinExistence type="predicted"/>
<protein>
    <submittedName>
        <fullName evidence="3">ABC transmembrane type-1 domain-containing protein</fullName>
    </submittedName>
</protein>
<dbReference type="AlphaFoldDB" id="A0A0N4UXG3"/>
<reference evidence="1 2" key="2">
    <citation type="submission" date="2018-10" db="EMBL/GenBank/DDBJ databases">
        <authorList>
            <consortium name="Pathogen Informatics"/>
        </authorList>
    </citation>
    <scope>NUCLEOTIDE SEQUENCE [LARGE SCALE GENOMIC DNA]</scope>
</reference>
<sequence length="103" mass="11370">MTFYKLNIRWNYKKRLEADVAGDVERVNREEGQVKSTVVNEILSRIFSNELASVSNVVAVLLTLSCRALVGICYESLCGRFGAFPGVLLGVDGSKLPVLILHV</sequence>
<dbReference type="EMBL" id="UXUI01007289">
    <property type="protein sequence ID" value="VDD86787.1"/>
    <property type="molecule type" value="Genomic_DNA"/>
</dbReference>
<evidence type="ECO:0000313" key="2">
    <source>
        <dbReference type="Proteomes" id="UP000274131"/>
    </source>
</evidence>
<accession>A0A0N4UXG3</accession>
<name>A0A0N4UXG3_ENTVE</name>
<reference evidence="3" key="1">
    <citation type="submission" date="2017-02" db="UniProtKB">
        <authorList>
            <consortium name="WormBaseParasite"/>
        </authorList>
    </citation>
    <scope>IDENTIFICATION</scope>
</reference>
<keyword evidence="2" id="KW-1185">Reference proteome</keyword>
<dbReference type="WBParaSite" id="EVEC_0000222201-mRNA-1">
    <property type="protein sequence ID" value="EVEC_0000222201-mRNA-1"/>
    <property type="gene ID" value="EVEC_0000222201"/>
</dbReference>
<dbReference type="Proteomes" id="UP000274131">
    <property type="component" value="Unassembled WGS sequence"/>
</dbReference>
<organism evidence="3">
    <name type="scientific">Enterobius vermicularis</name>
    <name type="common">Human pinworm</name>
    <dbReference type="NCBI Taxonomy" id="51028"/>
    <lineage>
        <taxon>Eukaryota</taxon>
        <taxon>Metazoa</taxon>
        <taxon>Ecdysozoa</taxon>
        <taxon>Nematoda</taxon>
        <taxon>Chromadorea</taxon>
        <taxon>Rhabditida</taxon>
        <taxon>Spirurina</taxon>
        <taxon>Oxyuridomorpha</taxon>
        <taxon>Oxyuroidea</taxon>
        <taxon>Oxyuridae</taxon>
        <taxon>Enterobius</taxon>
    </lineage>
</organism>
<evidence type="ECO:0000313" key="3">
    <source>
        <dbReference type="WBParaSite" id="EVEC_0000222201-mRNA-1"/>
    </source>
</evidence>
<evidence type="ECO:0000313" key="1">
    <source>
        <dbReference type="EMBL" id="VDD86787.1"/>
    </source>
</evidence>
<gene>
    <name evidence="1" type="ORF">EVEC_LOCUS1930</name>
</gene>